<evidence type="ECO:0000313" key="2">
    <source>
        <dbReference type="EMBL" id="MFD1709951.1"/>
    </source>
</evidence>
<sequence>MPTSASSSYTAFAGDRRVARGSYAEIALALAAQAPHGGPVLVFDDATGAPVDAPHAPEQAARLAAMRAAQPSNATAGRSAAPDAALPRPGAGRPRLGVVAREVTLLPRHWDWLASQRGGASAALRRLVDQARRQSESADQRRAAGERSYKFMSAIAGHLPGFEEAARALFAADGPAFGRCIANWPRDVRAHLHELTEGALDTPPEPPAATPRRASSATSPKKSPQLAKAPQPSPTRKGASA</sequence>
<accession>A0ABW4KRH5</accession>
<dbReference type="RefSeq" id="WP_147914532.1">
    <property type="nucleotide sequence ID" value="NZ_JBHUEJ010000012.1"/>
</dbReference>
<comment type="caution">
    <text evidence="2">The sequence shown here is derived from an EMBL/GenBank/DDBJ whole genome shotgun (WGS) entry which is preliminary data.</text>
</comment>
<feature type="compositionally biased region" description="Low complexity" evidence="1">
    <location>
        <begin position="210"/>
        <end position="220"/>
    </location>
</feature>
<protein>
    <submittedName>
        <fullName evidence="2">DUF2239 family protein</fullName>
    </submittedName>
</protein>
<dbReference type="EMBL" id="JBHUEJ010000012">
    <property type="protein sequence ID" value="MFD1709951.1"/>
    <property type="molecule type" value="Genomic_DNA"/>
</dbReference>
<dbReference type="Proteomes" id="UP001597304">
    <property type="component" value="Unassembled WGS sequence"/>
</dbReference>
<name>A0ABW4KRH5_9BURK</name>
<dbReference type="Pfam" id="PF09998">
    <property type="entry name" value="DUF2239"/>
    <property type="match status" value="1"/>
</dbReference>
<reference evidence="3" key="1">
    <citation type="journal article" date="2019" name="Int. J. Syst. Evol. Microbiol.">
        <title>The Global Catalogue of Microorganisms (GCM) 10K type strain sequencing project: providing services to taxonomists for standard genome sequencing and annotation.</title>
        <authorList>
            <consortium name="The Broad Institute Genomics Platform"/>
            <consortium name="The Broad Institute Genome Sequencing Center for Infectious Disease"/>
            <person name="Wu L."/>
            <person name="Ma J."/>
        </authorList>
    </citation>
    <scope>NUCLEOTIDE SEQUENCE [LARGE SCALE GENOMIC DNA]</scope>
    <source>
        <strain evidence="3">LMG 29247</strain>
    </source>
</reference>
<dbReference type="InterPro" id="IPR018715">
    <property type="entry name" value="DUF2239"/>
</dbReference>
<evidence type="ECO:0000256" key="1">
    <source>
        <dbReference type="SAM" id="MobiDB-lite"/>
    </source>
</evidence>
<feature type="region of interest" description="Disordered" evidence="1">
    <location>
        <begin position="67"/>
        <end position="92"/>
    </location>
</feature>
<proteinExistence type="predicted"/>
<keyword evidence="3" id="KW-1185">Reference proteome</keyword>
<feature type="region of interest" description="Disordered" evidence="1">
    <location>
        <begin position="197"/>
        <end position="241"/>
    </location>
</feature>
<evidence type="ECO:0000313" key="3">
    <source>
        <dbReference type="Proteomes" id="UP001597304"/>
    </source>
</evidence>
<organism evidence="2 3">
    <name type="scientific">Ottowia flava</name>
    <dbReference type="NCBI Taxonomy" id="2675430"/>
    <lineage>
        <taxon>Bacteria</taxon>
        <taxon>Pseudomonadati</taxon>
        <taxon>Pseudomonadota</taxon>
        <taxon>Betaproteobacteria</taxon>
        <taxon>Burkholderiales</taxon>
        <taxon>Comamonadaceae</taxon>
        <taxon>Ottowia</taxon>
    </lineage>
</organism>
<gene>
    <name evidence="2" type="ORF">ACFSF0_05000</name>
</gene>